<dbReference type="PANTHER" id="PTHR24074">
    <property type="entry name" value="CO-CHAPERONE PROTEIN DJLA"/>
    <property type="match status" value="1"/>
</dbReference>
<evidence type="ECO:0000256" key="1">
    <source>
        <dbReference type="ARBA" id="ARBA00022705"/>
    </source>
</evidence>
<dbReference type="InterPro" id="IPR001623">
    <property type="entry name" value="DnaJ_domain"/>
</dbReference>
<dbReference type="InterPro" id="IPR011990">
    <property type="entry name" value="TPR-like_helical_dom_sf"/>
</dbReference>
<feature type="domain" description="J" evidence="2">
    <location>
        <begin position="3"/>
        <end position="76"/>
    </location>
</feature>
<dbReference type="PRINTS" id="PR00625">
    <property type="entry name" value="JDOMAIN"/>
</dbReference>
<dbReference type="Proteomes" id="UP000683246">
    <property type="component" value="Chromosome"/>
</dbReference>
<dbReference type="PROSITE" id="PS50076">
    <property type="entry name" value="DNAJ_2"/>
    <property type="match status" value="1"/>
</dbReference>
<dbReference type="AlphaFoldDB" id="A0A8J8SF33"/>
<proteinExistence type="predicted"/>
<evidence type="ECO:0000313" key="3">
    <source>
        <dbReference type="EMBL" id="QUI20848.1"/>
    </source>
</evidence>
<dbReference type="CDD" id="cd06257">
    <property type="entry name" value="DnaJ"/>
    <property type="match status" value="1"/>
</dbReference>
<protein>
    <submittedName>
        <fullName evidence="3">DnaJ domain-containing protein</fullName>
    </submittedName>
</protein>
<evidence type="ECO:0000313" key="4">
    <source>
        <dbReference type="Proteomes" id="UP000683246"/>
    </source>
</evidence>
<dbReference type="InterPro" id="IPR050817">
    <property type="entry name" value="DjlA_DnaK_co-chaperone"/>
</dbReference>
<reference evidence="3" key="1">
    <citation type="submission" date="2020-07" db="EMBL/GenBank/DDBJ databases">
        <title>Vallitalea pronyensis genome.</title>
        <authorList>
            <person name="Postec A."/>
        </authorList>
    </citation>
    <scope>NUCLEOTIDE SEQUENCE</scope>
    <source>
        <strain evidence="3">FatNI3</strain>
    </source>
</reference>
<dbReference type="SMART" id="SM00271">
    <property type="entry name" value="DnaJ"/>
    <property type="match status" value="1"/>
</dbReference>
<dbReference type="GO" id="GO:0006260">
    <property type="term" value="P:DNA replication"/>
    <property type="evidence" value="ECO:0007669"/>
    <property type="project" value="UniProtKB-KW"/>
</dbReference>
<dbReference type="EMBL" id="CP058649">
    <property type="protein sequence ID" value="QUI20848.1"/>
    <property type="molecule type" value="Genomic_DNA"/>
</dbReference>
<keyword evidence="4" id="KW-1185">Reference proteome</keyword>
<dbReference type="Pfam" id="PF00226">
    <property type="entry name" value="DnaJ"/>
    <property type="match status" value="1"/>
</dbReference>
<evidence type="ECO:0000259" key="2">
    <source>
        <dbReference type="PROSITE" id="PS50076"/>
    </source>
</evidence>
<dbReference type="SUPFAM" id="SSF48452">
    <property type="entry name" value="TPR-like"/>
    <property type="match status" value="1"/>
</dbReference>
<sequence length="208" mass="23525">MRDPYEVLGIDRNASKDDIKKAYRELAKKYHPDRYSDNPLNDLAEEKFREVKEAYDTLMNGANDSFGGSSSYNYNDNSRYSSSSSSSEFTSVRSYIQVRRFQDAIRMLNGMSTKSGEWYYLMSVCLVGTGYTNQGFEYARTAVNMEPNNMEYRNHLTRLQNVQSGYQSRAYQYNRGGAGGNDTCGCCTQLICADCLCECLGGDLISCC</sequence>
<dbReference type="SUPFAM" id="SSF46565">
    <property type="entry name" value="Chaperone J-domain"/>
    <property type="match status" value="1"/>
</dbReference>
<dbReference type="RefSeq" id="WP_212696306.1">
    <property type="nucleotide sequence ID" value="NZ_CP058649.1"/>
</dbReference>
<gene>
    <name evidence="3" type="ORF">HZI73_00335</name>
</gene>
<organism evidence="3 4">
    <name type="scientific">Vallitalea pronyensis</name>
    <dbReference type="NCBI Taxonomy" id="1348613"/>
    <lineage>
        <taxon>Bacteria</taxon>
        <taxon>Bacillati</taxon>
        <taxon>Bacillota</taxon>
        <taxon>Clostridia</taxon>
        <taxon>Lachnospirales</taxon>
        <taxon>Vallitaleaceae</taxon>
        <taxon>Vallitalea</taxon>
    </lineage>
</organism>
<keyword evidence="1" id="KW-0235">DNA replication</keyword>
<name>A0A8J8SF33_9FIRM</name>
<accession>A0A8J8SF33</accession>
<dbReference type="KEGG" id="vpy:HZI73_00335"/>
<dbReference type="InterPro" id="IPR036869">
    <property type="entry name" value="J_dom_sf"/>
</dbReference>
<dbReference type="Gene3D" id="1.10.287.110">
    <property type="entry name" value="DnaJ domain"/>
    <property type="match status" value="1"/>
</dbReference>